<organism evidence="3 4">
    <name type="scientific">Gnomoniopsis smithogilvyi</name>
    <dbReference type="NCBI Taxonomy" id="1191159"/>
    <lineage>
        <taxon>Eukaryota</taxon>
        <taxon>Fungi</taxon>
        <taxon>Dikarya</taxon>
        <taxon>Ascomycota</taxon>
        <taxon>Pezizomycotina</taxon>
        <taxon>Sordariomycetes</taxon>
        <taxon>Sordariomycetidae</taxon>
        <taxon>Diaporthales</taxon>
        <taxon>Gnomoniaceae</taxon>
        <taxon>Gnomoniopsis</taxon>
    </lineage>
</organism>
<dbReference type="SUPFAM" id="SSF52540">
    <property type="entry name" value="P-loop containing nucleoside triphosphate hydrolases"/>
    <property type="match status" value="1"/>
</dbReference>
<gene>
    <name evidence="3" type="ORF">N0V93_000615</name>
</gene>
<dbReference type="GO" id="GO:0016887">
    <property type="term" value="F:ATP hydrolysis activity"/>
    <property type="evidence" value="ECO:0007669"/>
    <property type="project" value="InterPro"/>
</dbReference>
<dbReference type="AlphaFoldDB" id="A0A9W9D1X4"/>
<dbReference type="InterPro" id="IPR003959">
    <property type="entry name" value="ATPase_AAA_core"/>
</dbReference>
<evidence type="ECO:0000313" key="4">
    <source>
        <dbReference type="Proteomes" id="UP001140453"/>
    </source>
</evidence>
<evidence type="ECO:0000313" key="3">
    <source>
        <dbReference type="EMBL" id="KAJ4396396.1"/>
    </source>
</evidence>
<evidence type="ECO:0000256" key="1">
    <source>
        <dbReference type="SAM" id="MobiDB-lite"/>
    </source>
</evidence>
<feature type="compositionally biased region" description="Polar residues" evidence="1">
    <location>
        <begin position="1"/>
        <end position="15"/>
    </location>
</feature>
<dbReference type="GO" id="GO:0005524">
    <property type="term" value="F:ATP binding"/>
    <property type="evidence" value="ECO:0007669"/>
    <property type="project" value="InterPro"/>
</dbReference>
<accession>A0A9W9D1X4</accession>
<dbReference type="PANTHER" id="PTHR46411:SF2">
    <property type="entry name" value="AAA+ ATPASE DOMAIN-CONTAINING PROTEIN"/>
    <property type="match status" value="1"/>
</dbReference>
<dbReference type="CDD" id="cd19481">
    <property type="entry name" value="RecA-like_protease"/>
    <property type="match status" value="1"/>
</dbReference>
<dbReference type="EMBL" id="JAPEVB010000001">
    <property type="protein sequence ID" value="KAJ4396396.1"/>
    <property type="molecule type" value="Genomic_DNA"/>
</dbReference>
<dbReference type="Pfam" id="PF22942">
    <property type="entry name" value="DUF7025"/>
    <property type="match status" value="1"/>
</dbReference>
<sequence>MMPSSTVGSEQTSTMDVDKPNVELASTPIGHFRSKSLFWRATSKLRAAVCLPDQTAAGQSDSTSKNDTDDRVKDVQNKKVADADRDKNKDKAEGEEEDKNKDQTMKSEFKHLDRKFDNEDKPYFVERKKDDIEKGAEKDWWQLFAFCVVRRYDSDGDLDETCLHINPQPLRQLLKDVIGNYPSDPIDVDDVQITAPYHSLFHYRKQLREVGDQRFEQDGDFESLEQLKLLLEWIGTNFELEIAAHDRCLSSESKAIAYDKLWTLFLPGCIVHAKLQNQDRAFRVVDYWYEDDEEDNPGFYLNTRFVDYDGESFGERRLDLLIPKFTGVREVSSHEVKPFDFAENADGIREKLAARGKAFEELAAGQHFMQYKGIALKRNPNCPPPYLRFDATGRVMIDCKTYHRIDANDAIRVIPFSKKDRPDGKLTEDDRLLANNSVRGYSMAAKRFLELNLDNITPITWNSKCFEELVLDAGTKKTVQALVSTHSKRNADDGFDDIVKGKGQGLVCVLHGPPGVGKTLTAECVAEYVKRPLFMVSSGDLGVSSEQLDEKLTSIMDMTSTWRAVLLIDEADVFLEQRALHDLHRNAMVSVFLRVLEYYAGILFLTTNRVSTFDDAFKSRIHIPIRYTDLSTSSRLQIWRNFCSKIPGGVSISDKEYERLAEDDLNGRQIKNVIKAAESLATFDGVRLDFQQLQQVTKIQALFEKDLTSFGEIDYTAPGSAKRHAASRDMYS</sequence>
<feature type="domain" description="AAA+ ATPase" evidence="2">
    <location>
        <begin position="504"/>
        <end position="629"/>
    </location>
</feature>
<dbReference type="PANTHER" id="PTHR46411">
    <property type="entry name" value="FAMILY ATPASE, PUTATIVE-RELATED"/>
    <property type="match status" value="1"/>
</dbReference>
<dbReference type="OrthoDB" id="10042665at2759"/>
<dbReference type="InterPro" id="IPR003593">
    <property type="entry name" value="AAA+_ATPase"/>
</dbReference>
<dbReference type="InterPro" id="IPR054289">
    <property type="entry name" value="DUF7025"/>
</dbReference>
<dbReference type="Proteomes" id="UP001140453">
    <property type="component" value="Unassembled WGS sequence"/>
</dbReference>
<comment type="caution">
    <text evidence="3">The sequence shown here is derived from an EMBL/GenBank/DDBJ whole genome shotgun (WGS) entry which is preliminary data.</text>
</comment>
<dbReference type="Gene3D" id="3.40.50.300">
    <property type="entry name" value="P-loop containing nucleotide triphosphate hydrolases"/>
    <property type="match status" value="1"/>
</dbReference>
<reference evidence="3" key="1">
    <citation type="submission" date="2022-10" db="EMBL/GenBank/DDBJ databases">
        <title>Tapping the CABI collections for fungal endophytes: first genome assemblies for Collariella, Neodidymelliopsis, Ascochyta clinopodiicola, Didymella pomorum, Didymosphaeria variabile, Neocosmospora piperis and Neocucurbitaria cava.</title>
        <authorList>
            <person name="Hill R."/>
        </authorList>
    </citation>
    <scope>NUCLEOTIDE SEQUENCE</scope>
    <source>
        <strain evidence="3">IMI 355082</strain>
    </source>
</reference>
<proteinExistence type="predicted"/>
<dbReference type="SMART" id="SM00382">
    <property type="entry name" value="AAA"/>
    <property type="match status" value="1"/>
</dbReference>
<name>A0A9W9D1X4_9PEZI</name>
<dbReference type="Pfam" id="PF00004">
    <property type="entry name" value="AAA"/>
    <property type="match status" value="1"/>
</dbReference>
<feature type="region of interest" description="Disordered" evidence="1">
    <location>
        <begin position="52"/>
        <end position="111"/>
    </location>
</feature>
<evidence type="ECO:0000259" key="2">
    <source>
        <dbReference type="SMART" id="SM00382"/>
    </source>
</evidence>
<feature type="region of interest" description="Disordered" evidence="1">
    <location>
        <begin position="1"/>
        <end position="21"/>
    </location>
</feature>
<feature type="compositionally biased region" description="Basic and acidic residues" evidence="1">
    <location>
        <begin position="64"/>
        <end position="111"/>
    </location>
</feature>
<keyword evidence="4" id="KW-1185">Reference proteome</keyword>
<protein>
    <recommendedName>
        <fullName evidence="2">AAA+ ATPase domain-containing protein</fullName>
    </recommendedName>
</protein>
<dbReference type="InterPro" id="IPR027417">
    <property type="entry name" value="P-loop_NTPase"/>
</dbReference>